<dbReference type="PANTHER" id="PTHR11808">
    <property type="entry name" value="TRANS-SULFURATION ENZYME FAMILY MEMBER"/>
    <property type="match status" value="1"/>
</dbReference>
<evidence type="ECO:0000256" key="5">
    <source>
        <dbReference type="ARBA" id="ARBA00047199"/>
    </source>
</evidence>
<evidence type="ECO:0000256" key="4">
    <source>
        <dbReference type="ARBA" id="ARBA00047175"/>
    </source>
</evidence>
<evidence type="ECO:0000256" key="3">
    <source>
        <dbReference type="ARBA" id="ARBA00022898"/>
    </source>
</evidence>
<organism evidence="10 11">
    <name type="scientific">Sanguibacter gelidistatuariae</name>
    <dbReference type="NCBI Taxonomy" id="1814289"/>
    <lineage>
        <taxon>Bacteria</taxon>
        <taxon>Bacillati</taxon>
        <taxon>Actinomycetota</taxon>
        <taxon>Actinomycetes</taxon>
        <taxon>Micrococcales</taxon>
        <taxon>Sanguibacteraceae</taxon>
        <taxon>Sanguibacter</taxon>
    </lineage>
</organism>
<proteinExistence type="inferred from homology"/>
<dbReference type="GO" id="GO:0004123">
    <property type="term" value="F:cystathionine gamma-lyase activity"/>
    <property type="evidence" value="ECO:0007669"/>
    <property type="project" value="TreeGrafter"/>
</dbReference>
<dbReference type="PROSITE" id="PS00868">
    <property type="entry name" value="CYS_MET_METAB_PP"/>
    <property type="match status" value="1"/>
</dbReference>
<protein>
    <recommendedName>
        <fullName evidence="4">homocysteine desulfhydrase</fullName>
        <ecNumber evidence="4">4.4.1.2</ecNumber>
    </recommendedName>
    <alternativeName>
        <fullName evidence="5">Homocysteine desulfhydrase</fullName>
    </alternativeName>
</protein>
<dbReference type="EC" id="4.4.1.2" evidence="4"/>
<dbReference type="SUPFAM" id="SSF53383">
    <property type="entry name" value="PLP-dependent transferases"/>
    <property type="match status" value="1"/>
</dbReference>
<dbReference type="OrthoDB" id="4966611at2"/>
<evidence type="ECO:0000256" key="8">
    <source>
        <dbReference type="PIRSR" id="PIRSR001434-2"/>
    </source>
</evidence>
<dbReference type="RefSeq" id="WP_093186114.1">
    <property type="nucleotide sequence ID" value="NZ_FMYH01000009.1"/>
</dbReference>
<dbReference type="InterPro" id="IPR054542">
    <property type="entry name" value="Cys_met_metab_PP"/>
</dbReference>
<dbReference type="InterPro" id="IPR000277">
    <property type="entry name" value="Cys/Met-Metab_PyrdxlP-dep_enz"/>
</dbReference>
<dbReference type="InterPro" id="IPR015421">
    <property type="entry name" value="PyrdxlP-dep_Trfase_major"/>
</dbReference>
<dbReference type="FunFam" id="3.40.640.10:FF:000046">
    <property type="entry name" value="Cystathionine gamma-lyase"/>
    <property type="match status" value="1"/>
</dbReference>
<evidence type="ECO:0000256" key="7">
    <source>
        <dbReference type="ARBA" id="ARBA00052699"/>
    </source>
</evidence>
<dbReference type="STRING" id="1814289.SAMN05216410_3634"/>
<dbReference type="GO" id="GO:0047982">
    <property type="term" value="F:homocysteine desulfhydrase activity"/>
    <property type="evidence" value="ECO:0007669"/>
    <property type="project" value="UniProtKB-EC"/>
</dbReference>
<gene>
    <name evidence="10" type="ORF">SAMN05216410_3634</name>
</gene>
<accession>A0A1G6WIC9</accession>
<dbReference type="PIRSF" id="PIRSF001434">
    <property type="entry name" value="CGS"/>
    <property type="match status" value="1"/>
</dbReference>
<keyword evidence="11" id="KW-1185">Reference proteome</keyword>
<dbReference type="Gene3D" id="3.90.1150.10">
    <property type="entry name" value="Aspartate Aminotransferase, domain 1"/>
    <property type="match status" value="1"/>
</dbReference>
<dbReference type="GO" id="GO:0005737">
    <property type="term" value="C:cytoplasm"/>
    <property type="evidence" value="ECO:0007669"/>
    <property type="project" value="TreeGrafter"/>
</dbReference>
<feature type="modified residue" description="N6-(pyridoxal phosphate)lysine" evidence="8">
    <location>
        <position position="214"/>
    </location>
</feature>
<dbReference type="GO" id="GO:0018826">
    <property type="term" value="F:methionine gamma-lyase activity"/>
    <property type="evidence" value="ECO:0007669"/>
    <property type="project" value="UniProtKB-EC"/>
</dbReference>
<comment type="catalytic activity">
    <reaction evidence="6">
        <text>L-homocysteine + H2O = 2-oxobutanoate + hydrogen sulfide + NH4(+) + H(+)</text>
        <dbReference type="Rhea" id="RHEA:14501"/>
        <dbReference type="ChEBI" id="CHEBI:15377"/>
        <dbReference type="ChEBI" id="CHEBI:15378"/>
        <dbReference type="ChEBI" id="CHEBI:16763"/>
        <dbReference type="ChEBI" id="CHEBI:28938"/>
        <dbReference type="ChEBI" id="CHEBI:29919"/>
        <dbReference type="ChEBI" id="CHEBI:58199"/>
        <dbReference type="EC" id="4.4.1.2"/>
    </reaction>
    <physiologicalReaction direction="left-to-right" evidence="6">
        <dbReference type="Rhea" id="RHEA:14502"/>
    </physiologicalReaction>
</comment>
<name>A0A1G6WIC9_9MICO</name>
<dbReference type="PANTHER" id="PTHR11808:SF15">
    <property type="entry name" value="CYSTATHIONINE GAMMA-LYASE"/>
    <property type="match status" value="1"/>
</dbReference>
<dbReference type="GO" id="GO:0019346">
    <property type="term" value="P:transsulfuration"/>
    <property type="evidence" value="ECO:0007669"/>
    <property type="project" value="InterPro"/>
</dbReference>
<comment type="catalytic activity">
    <reaction evidence="7">
        <text>L-methionine + H2O = methanethiol + 2-oxobutanoate + NH4(+)</text>
        <dbReference type="Rhea" id="RHEA:23800"/>
        <dbReference type="ChEBI" id="CHEBI:15377"/>
        <dbReference type="ChEBI" id="CHEBI:16007"/>
        <dbReference type="ChEBI" id="CHEBI:16763"/>
        <dbReference type="ChEBI" id="CHEBI:28938"/>
        <dbReference type="ChEBI" id="CHEBI:57844"/>
        <dbReference type="EC" id="4.4.1.11"/>
    </reaction>
    <physiologicalReaction direction="left-to-right" evidence="7">
        <dbReference type="Rhea" id="RHEA:23801"/>
    </physiologicalReaction>
</comment>
<dbReference type="Pfam" id="PF01053">
    <property type="entry name" value="Cys_Met_Meta_PP"/>
    <property type="match status" value="1"/>
</dbReference>
<reference evidence="10 11" key="1">
    <citation type="submission" date="2016-09" db="EMBL/GenBank/DDBJ databases">
        <authorList>
            <person name="Capua I."/>
            <person name="De Benedictis P."/>
            <person name="Joannis T."/>
            <person name="Lombin L.H."/>
            <person name="Cattoli G."/>
        </authorList>
    </citation>
    <scope>NUCLEOTIDE SEQUENCE [LARGE SCALE GENOMIC DNA]</scope>
    <source>
        <strain evidence="10 11">ISLP-3</strain>
    </source>
</reference>
<dbReference type="Proteomes" id="UP000199039">
    <property type="component" value="Unassembled WGS sequence"/>
</dbReference>
<sequence length="395" mass="41445">MTDAPHNPAATGPRSHPATLARATVAVTAGRPPRVQGAPVNPPVVLSSTYVSAGVAGPGEKLYTRMDTETWGPFEDAVAALEGASQPGVVFGSGMAAIASVLSMVPDGGKVVVPRHAYQVTLGFVDDMALRHRVTVVRVDVADSEATIAEFAGADLVWIESPTNPMLEVADLPVLIDAAHRAGALVAVDNTFATPLVQRPLEMGADIVVHSATKYLAGHSDVVLGITVTSSAHLNATIRAYRTLHGAIAGPWEVWLALRGLRTLSLRVERAQANAAELALRLSTHPAVEQVRHPSLPGDPGHEVASRIMDGYGAIIGLRPRGGAAAADAVVAALALWTPATSLGGVESTLERRRRFPTESVTVPEDLLRMSVGVEDVEDLWADLDQALNHGLDQL</sequence>
<dbReference type="AlphaFoldDB" id="A0A1G6WIC9"/>
<dbReference type="GO" id="GO:0019343">
    <property type="term" value="P:cysteine biosynthetic process via cystathionine"/>
    <property type="evidence" value="ECO:0007669"/>
    <property type="project" value="TreeGrafter"/>
</dbReference>
<comment type="similarity">
    <text evidence="2 9">Belongs to the trans-sulfuration enzymes family.</text>
</comment>
<keyword evidence="3 8" id="KW-0663">Pyridoxal phosphate</keyword>
<dbReference type="GO" id="GO:0030170">
    <property type="term" value="F:pyridoxal phosphate binding"/>
    <property type="evidence" value="ECO:0007669"/>
    <property type="project" value="InterPro"/>
</dbReference>
<dbReference type="Gene3D" id="3.40.640.10">
    <property type="entry name" value="Type I PLP-dependent aspartate aminotransferase-like (Major domain)"/>
    <property type="match status" value="1"/>
</dbReference>
<evidence type="ECO:0000256" key="2">
    <source>
        <dbReference type="ARBA" id="ARBA00009077"/>
    </source>
</evidence>
<evidence type="ECO:0000256" key="6">
    <source>
        <dbReference type="ARBA" id="ARBA00048780"/>
    </source>
</evidence>
<dbReference type="InterPro" id="IPR015422">
    <property type="entry name" value="PyrdxlP-dep_Trfase_small"/>
</dbReference>
<dbReference type="EMBL" id="FMYH01000009">
    <property type="protein sequence ID" value="SDD64806.1"/>
    <property type="molecule type" value="Genomic_DNA"/>
</dbReference>
<comment type="cofactor">
    <cofactor evidence="1 9">
        <name>pyridoxal 5'-phosphate</name>
        <dbReference type="ChEBI" id="CHEBI:597326"/>
    </cofactor>
</comment>
<dbReference type="InterPro" id="IPR015424">
    <property type="entry name" value="PyrdxlP-dep_Trfase"/>
</dbReference>
<evidence type="ECO:0000256" key="1">
    <source>
        <dbReference type="ARBA" id="ARBA00001933"/>
    </source>
</evidence>
<evidence type="ECO:0000313" key="11">
    <source>
        <dbReference type="Proteomes" id="UP000199039"/>
    </source>
</evidence>
<evidence type="ECO:0000313" key="10">
    <source>
        <dbReference type="EMBL" id="SDD64806.1"/>
    </source>
</evidence>
<evidence type="ECO:0000256" key="9">
    <source>
        <dbReference type="RuleBase" id="RU362118"/>
    </source>
</evidence>
<dbReference type="GO" id="GO:0003962">
    <property type="term" value="F:cystathionine gamma-synthase activity"/>
    <property type="evidence" value="ECO:0007669"/>
    <property type="project" value="TreeGrafter"/>
</dbReference>